<accession>A0ABR9AQ28</accession>
<proteinExistence type="predicted"/>
<name>A0ABR9AQ28_9BACT</name>
<gene>
    <name evidence="2" type="ORF">IFO69_19095</name>
</gene>
<evidence type="ECO:0000256" key="1">
    <source>
        <dbReference type="SAM" id="Phobius"/>
    </source>
</evidence>
<organism evidence="2 3">
    <name type="scientific">Echinicola arenosa</name>
    <dbReference type="NCBI Taxonomy" id="2774144"/>
    <lineage>
        <taxon>Bacteria</taxon>
        <taxon>Pseudomonadati</taxon>
        <taxon>Bacteroidota</taxon>
        <taxon>Cytophagia</taxon>
        <taxon>Cytophagales</taxon>
        <taxon>Cyclobacteriaceae</taxon>
        <taxon>Echinicola</taxon>
    </lineage>
</organism>
<keyword evidence="1" id="KW-0812">Transmembrane</keyword>
<keyword evidence="1" id="KW-1133">Transmembrane helix</keyword>
<evidence type="ECO:0000313" key="3">
    <source>
        <dbReference type="Proteomes" id="UP000647133"/>
    </source>
</evidence>
<feature type="transmembrane region" description="Helical" evidence="1">
    <location>
        <begin position="93"/>
        <end position="113"/>
    </location>
</feature>
<keyword evidence="1" id="KW-0472">Membrane</keyword>
<sequence>MKKRITFGTCINGSRRHGMAYGGAVLMSSFRFWTDLLLRDKYYHTQNVVVHALRDAENMKTKIKYWRIFNFHLLELTDNVGTKNANGIGGTRAPLILTPFLLITVFLVLYGLLLDITV</sequence>
<evidence type="ECO:0000313" key="2">
    <source>
        <dbReference type="EMBL" id="MBD8490867.1"/>
    </source>
</evidence>
<dbReference type="RefSeq" id="WP_192011735.1">
    <property type="nucleotide sequence ID" value="NZ_JACYTQ010000008.1"/>
</dbReference>
<comment type="caution">
    <text evidence="2">The sequence shown here is derived from an EMBL/GenBank/DDBJ whole genome shotgun (WGS) entry which is preliminary data.</text>
</comment>
<reference evidence="2 3" key="1">
    <citation type="submission" date="2020-09" db="EMBL/GenBank/DDBJ databases">
        <title>Echinicola sp. CAU 1574 isolated from sand of Sido Beach.</title>
        <authorList>
            <person name="Kim W."/>
        </authorList>
    </citation>
    <scope>NUCLEOTIDE SEQUENCE [LARGE SCALE GENOMIC DNA]</scope>
    <source>
        <strain evidence="2 3">CAU 1574</strain>
    </source>
</reference>
<protein>
    <submittedName>
        <fullName evidence="2">Uncharacterized protein</fullName>
    </submittedName>
</protein>
<keyword evidence="3" id="KW-1185">Reference proteome</keyword>
<dbReference type="Proteomes" id="UP000647133">
    <property type="component" value="Unassembled WGS sequence"/>
</dbReference>
<dbReference type="EMBL" id="JACYTQ010000008">
    <property type="protein sequence ID" value="MBD8490867.1"/>
    <property type="molecule type" value="Genomic_DNA"/>
</dbReference>